<evidence type="ECO:0000313" key="1">
    <source>
        <dbReference type="EMBL" id="CAI4004538.1"/>
    </source>
</evidence>
<dbReference type="EMBL" id="CAMXCT030003446">
    <property type="protein sequence ID" value="CAL4791850.1"/>
    <property type="molecule type" value="Genomic_DNA"/>
</dbReference>
<dbReference type="AlphaFoldDB" id="A0A9P1G8Z3"/>
<name>A0A9P1G8Z3_9DINO</name>
<protein>
    <submittedName>
        <fullName evidence="1">Uncharacterized protein</fullName>
    </submittedName>
</protein>
<feature type="non-terminal residue" evidence="1">
    <location>
        <position position="1"/>
    </location>
</feature>
<feature type="non-terminal residue" evidence="1">
    <location>
        <position position="195"/>
    </location>
</feature>
<dbReference type="Proteomes" id="UP001152797">
    <property type="component" value="Unassembled WGS sequence"/>
</dbReference>
<evidence type="ECO:0000313" key="2">
    <source>
        <dbReference type="EMBL" id="CAL1157913.1"/>
    </source>
</evidence>
<comment type="caution">
    <text evidence="1">The sequence shown here is derived from an EMBL/GenBank/DDBJ whole genome shotgun (WGS) entry which is preliminary data.</text>
</comment>
<reference evidence="1" key="1">
    <citation type="submission" date="2022-10" db="EMBL/GenBank/DDBJ databases">
        <authorList>
            <person name="Chen Y."/>
            <person name="Dougan E. K."/>
            <person name="Chan C."/>
            <person name="Rhodes N."/>
            <person name="Thang M."/>
        </authorList>
    </citation>
    <scope>NUCLEOTIDE SEQUENCE</scope>
</reference>
<keyword evidence="3" id="KW-1185">Reference proteome</keyword>
<gene>
    <name evidence="1" type="ORF">C1SCF055_LOCUS30320</name>
</gene>
<dbReference type="EMBL" id="CAMXCT010003446">
    <property type="protein sequence ID" value="CAI4004538.1"/>
    <property type="molecule type" value="Genomic_DNA"/>
</dbReference>
<reference evidence="2" key="2">
    <citation type="submission" date="2024-04" db="EMBL/GenBank/DDBJ databases">
        <authorList>
            <person name="Chen Y."/>
            <person name="Shah S."/>
            <person name="Dougan E. K."/>
            <person name="Thang M."/>
            <person name="Chan C."/>
        </authorList>
    </citation>
    <scope>NUCLEOTIDE SEQUENCE [LARGE SCALE GENOMIC DNA]</scope>
</reference>
<proteinExistence type="predicted"/>
<dbReference type="EMBL" id="CAMXCT020003446">
    <property type="protein sequence ID" value="CAL1157913.1"/>
    <property type="molecule type" value="Genomic_DNA"/>
</dbReference>
<organism evidence="1">
    <name type="scientific">Cladocopium goreaui</name>
    <dbReference type="NCBI Taxonomy" id="2562237"/>
    <lineage>
        <taxon>Eukaryota</taxon>
        <taxon>Sar</taxon>
        <taxon>Alveolata</taxon>
        <taxon>Dinophyceae</taxon>
        <taxon>Suessiales</taxon>
        <taxon>Symbiodiniaceae</taxon>
        <taxon>Cladocopium</taxon>
    </lineage>
</organism>
<sequence>WGRLLARMRRNRRGPVKLKKFFTASWINSGGAFPSATEKKLFRFLDFKSQLAEKKGKSVATPYFVPFSFRLPRPEVLRKFGQIQKNTVGDVLLDRGNAEGAGAGSTSELDFGHSMRRVKFNEVPEKVPEKACFVYNFRRRRLLQKVLVAHRYHLTKLEQLQRKVMDETRQSSLVSLVVGQWIYNNKARKFLHVAR</sequence>
<evidence type="ECO:0000313" key="3">
    <source>
        <dbReference type="Proteomes" id="UP001152797"/>
    </source>
</evidence>
<accession>A0A9P1G8Z3</accession>